<feature type="binding site" evidence="9">
    <location>
        <begin position="9"/>
        <end position="14"/>
    </location>
    <ligand>
        <name>NAD(+)</name>
        <dbReference type="ChEBI" id="CHEBI:57540"/>
    </ligand>
</feature>
<name>A0A1G1Y3P8_9BACT</name>
<evidence type="ECO:0000256" key="9">
    <source>
        <dbReference type="PIRSR" id="PIRSR000114-3"/>
    </source>
</evidence>
<dbReference type="Pfam" id="PF01210">
    <property type="entry name" value="NAD_Gly3P_dh_N"/>
    <property type="match status" value="1"/>
</dbReference>
<dbReference type="GO" id="GO:0005829">
    <property type="term" value="C:cytosol"/>
    <property type="evidence" value="ECO:0007669"/>
    <property type="project" value="TreeGrafter"/>
</dbReference>
<dbReference type="SUPFAM" id="SSF48179">
    <property type="entry name" value="6-phosphogluconate dehydrogenase C-terminal domain-like"/>
    <property type="match status" value="1"/>
</dbReference>
<evidence type="ECO:0000256" key="5">
    <source>
        <dbReference type="ARBA" id="ARBA00023209"/>
    </source>
</evidence>
<evidence type="ECO:0000256" key="4">
    <source>
        <dbReference type="ARBA" id="ARBA00023098"/>
    </source>
</evidence>
<evidence type="ECO:0000256" key="1">
    <source>
        <dbReference type="ARBA" id="ARBA00011009"/>
    </source>
</evidence>
<feature type="binding site" evidence="9">
    <location>
        <position position="119"/>
    </location>
    <ligand>
        <name>NAD(+)</name>
        <dbReference type="ChEBI" id="CHEBI:57540"/>
    </ligand>
</feature>
<dbReference type="EMBL" id="MHIE01000003">
    <property type="protein sequence ID" value="OGY46446.1"/>
    <property type="molecule type" value="Genomic_DNA"/>
</dbReference>
<evidence type="ECO:0000313" key="13">
    <source>
        <dbReference type="Proteomes" id="UP000178240"/>
    </source>
</evidence>
<dbReference type="PANTHER" id="PTHR11728">
    <property type="entry name" value="GLYCEROL-3-PHOSPHATE DEHYDROGENASE"/>
    <property type="match status" value="1"/>
</dbReference>
<dbReference type="GO" id="GO:0008654">
    <property type="term" value="P:phospholipid biosynthetic process"/>
    <property type="evidence" value="ECO:0007669"/>
    <property type="project" value="UniProtKB-KW"/>
</dbReference>
<dbReference type="GO" id="GO:0047952">
    <property type="term" value="F:glycerol-3-phosphate dehydrogenase [NAD(P)+] activity"/>
    <property type="evidence" value="ECO:0007669"/>
    <property type="project" value="TreeGrafter"/>
</dbReference>
<dbReference type="STRING" id="1797535.A2744_03270"/>
<evidence type="ECO:0008006" key="14">
    <source>
        <dbReference type="Google" id="ProtNLM"/>
    </source>
</evidence>
<keyword evidence="3" id="KW-0560">Oxidoreductase</keyword>
<reference evidence="12 13" key="1">
    <citation type="journal article" date="2016" name="Nat. Commun.">
        <title>Thousands of microbial genomes shed light on interconnected biogeochemical processes in an aquifer system.</title>
        <authorList>
            <person name="Anantharaman K."/>
            <person name="Brown C.T."/>
            <person name="Hug L.A."/>
            <person name="Sharon I."/>
            <person name="Castelle C.J."/>
            <person name="Probst A.J."/>
            <person name="Thomas B.C."/>
            <person name="Singh A."/>
            <person name="Wilkins M.J."/>
            <person name="Karaoz U."/>
            <person name="Brodie E.L."/>
            <person name="Williams K.H."/>
            <person name="Hubbard S.S."/>
            <person name="Banfield J.F."/>
        </authorList>
    </citation>
    <scope>NUCLEOTIDE SEQUENCE [LARGE SCALE GENOMIC DNA]</scope>
</reference>
<keyword evidence="4" id="KW-0443">Lipid metabolism</keyword>
<feature type="active site" description="Proton acceptor" evidence="7">
    <location>
        <position position="170"/>
    </location>
</feature>
<dbReference type="GO" id="GO:0046168">
    <property type="term" value="P:glycerol-3-phosphate catabolic process"/>
    <property type="evidence" value="ECO:0007669"/>
    <property type="project" value="InterPro"/>
</dbReference>
<keyword evidence="6" id="KW-1208">Phospholipid metabolism</keyword>
<evidence type="ECO:0000313" key="12">
    <source>
        <dbReference type="EMBL" id="OGY46446.1"/>
    </source>
</evidence>
<dbReference type="SUPFAM" id="SSF51735">
    <property type="entry name" value="NAD(P)-binding Rossmann-fold domains"/>
    <property type="match status" value="1"/>
</dbReference>
<proteinExistence type="inferred from homology"/>
<keyword evidence="9" id="KW-0520">NAD</keyword>
<dbReference type="Gene3D" id="1.10.1040.10">
    <property type="entry name" value="N-(1-d-carboxylethyl)-l-norvaline Dehydrogenase, domain 2"/>
    <property type="match status" value="1"/>
</dbReference>
<comment type="similarity">
    <text evidence="1">Belongs to the NAD-dependent glycerol-3-phosphate dehydrogenase family.</text>
</comment>
<dbReference type="Pfam" id="PF07479">
    <property type="entry name" value="NAD_Gly3P_dh_C"/>
    <property type="match status" value="1"/>
</dbReference>
<evidence type="ECO:0000259" key="10">
    <source>
        <dbReference type="Pfam" id="PF01210"/>
    </source>
</evidence>
<sequence>MKQKVVIIGHGAIGGAIKSLLKIKPNITINLWDIDGRRVKKKLPLIKTVPQADFLFLCIPSRSVPPVLDTIAPMINKKTVVIAVAKGIERQSKKFIDQFLASRLGQKQPIALLYGPMLATELKRHQGGVGVVAAKKITTGRRIGGLFSQTTLATEYSTDLRGVAVVGVLKNIYALILGIADGLNWGKNKKGWLITQSIREMTRLVKKLGGKEQTVLGFAGLGDLITTGFSTDSRNSQVGRLLAESPYCPLSCEGCISLPIIVKLAGRERKKLILLKALFEVSESKHQASVVFKKVFNQTNHQ</sequence>
<evidence type="ECO:0000259" key="11">
    <source>
        <dbReference type="Pfam" id="PF07479"/>
    </source>
</evidence>
<feature type="domain" description="Glycerol-3-phosphate dehydrogenase NAD-dependent C-terminal" evidence="11">
    <location>
        <begin position="159"/>
        <end position="289"/>
    </location>
</feature>
<dbReference type="InterPro" id="IPR013328">
    <property type="entry name" value="6PGD_dom2"/>
</dbReference>
<feature type="binding site" evidence="8">
    <location>
        <position position="86"/>
    </location>
    <ligand>
        <name>substrate</name>
    </ligand>
</feature>
<evidence type="ECO:0000256" key="8">
    <source>
        <dbReference type="PIRSR" id="PIRSR000114-2"/>
    </source>
</evidence>
<dbReference type="InterPro" id="IPR006109">
    <property type="entry name" value="G3P_DH_NAD-dep_C"/>
</dbReference>
<evidence type="ECO:0000256" key="2">
    <source>
        <dbReference type="ARBA" id="ARBA00022516"/>
    </source>
</evidence>
<dbReference type="Proteomes" id="UP000178240">
    <property type="component" value="Unassembled WGS sequence"/>
</dbReference>
<evidence type="ECO:0000256" key="6">
    <source>
        <dbReference type="ARBA" id="ARBA00023264"/>
    </source>
</evidence>
<dbReference type="PROSITE" id="PS00957">
    <property type="entry name" value="NAD_G3PDH"/>
    <property type="match status" value="1"/>
</dbReference>
<accession>A0A1G1Y3P8</accession>
<dbReference type="InterPro" id="IPR008927">
    <property type="entry name" value="6-PGluconate_DH-like_C_sf"/>
</dbReference>
<comment type="caution">
    <text evidence="12">The sequence shown here is derived from an EMBL/GenBank/DDBJ whole genome shotgun (WGS) entry which is preliminary data.</text>
</comment>
<dbReference type="InterPro" id="IPR006168">
    <property type="entry name" value="G3P_DH_NAD-dep"/>
</dbReference>
<feature type="binding site" evidence="9">
    <location>
        <position position="234"/>
    </location>
    <ligand>
        <name>NAD(+)</name>
        <dbReference type="ChEBI" id="CHEBI:57540"/>
    </ligand>
</feature>
<dbReference type="GO" id="GO:0005975">
    <property type="term" value="P:carbohydrate metabolic process"/>
    <property type="evidence" value="ECO:0007669"/>
    <property type="project" value="InterPro"/>
</dbReference>
<protein>
    <recommendedName>
        <fullName evidence="14">Glycerol-3-phosphate dehydrogenase (NAD(P)(+))</fullName>
    </recommendedName>
</protein>
<evidence type="ECO:0000256" key="7">
    <source>
        <dbReference type="PIRSR" id="PIRSR000114-1"/>
    </source>
</evidence>
<keyword evidence="2" id="KW-0444">Lipid biosynthesis</keyword>
<dbReference type="AlphaFoldDB" id="A0A1G1Y3P8"/>
<organism evidence="12 13">
    <name type="scientific">Candidatus Buchananbacteria bacterium RIFCSPHIGHO2_01_FULL_44_11</name>
    <dbReference type="NCBI Taxonomy" id="1797535"/>
    <lineage>
        <taxon>Bacteria</taxon>
        <taxon>Candidatus Buchananiibacteriota</taxon>
    </lineage>
</organism>
<keyword evidence="5" id="KW-0594">Phospholipid biosynthesis</keyword>
<gene>
    <name evidence="12" type="ORF">A2744_03270</name>
</gene>
<feature type="binding site" evidence="8">
    <location>
        <begin position="234"/>
        <end position="235"/>
    </location>
    <ligand>
        <name>substrate</name>
    </ligand>
</feature>
<dbReference type="InterPro" id="IPR011128">
    <property type="entry name" value="G3P_DH_NAD-dep_N"/>
</dbReference>
<dbReference type="PIRSF" id="PIRSF000114">
    <property type="entry name" value="Glycerol-3-P_dh"/>
    <property type="match status" value="1"/>
</dbReference>
<evidence type="ECO:0000256" key="3">
    <source>
        <dbReference type="ARBA" id="ARBA00023002"/>
    </source>
</evidence>
<dbReference type="InterPro" id="IPR036291">
    <property type="entry name" value="NAD(P)-bd_dom_sf"/>
</dbReference>
<feature type="domain" description="Glycerol-3-phosphate dehydrogenase NAD-dependent N-terminal" evidence="10">
    <location>
        <begin position="44"/>
        <end position="136"/>
    </location>
</feature>
<dbReference type="GO" id="GO:0051287">
    <property type="term" value="F:NAD binding"/>
    <property type="evidence" value="ECO:0007669"/>
    <property type="project" value="InterPro"/>
</dbReference>
<dbReference type="PANTHER" id="PTHR11728:SF1">
    <property type="entry name" value="GLYCEROL-3-PHOSPHATE DEHYDROGENASE [NAD(+)] 2, CHLOROPLASTIC"/>
    <property type="match status" value="1"/>
</dbReference>
<dbReference type="Gene3D" id="3.40.50.720">
    <property type="entry name" value="NAD(P)-binding Rossmann-like Domain"/>
    <property type="match status" value="1"/>
</dbReference>